<evidence type="ECO:0000259" key="1">
    <source>
        <dbReference type="PROSITE" id="PS51819"/>
    </source>
</evidence>
<dbReference type="Pfam" id="PF00903">
    <property type="entry name" value="Glyoxalase"/>
    <property type="match status" value="1"/>
</dbReference>
<organism evidence="2">
    <name type="scientific">Deinococcus sp. VB142</name>
    <dbReference type="NCBI Taxonomy" id="3112952"/>
    <lineage>
        <taxon>Bacteria</taxon>
        <taxon>Thermotogati</taxon>
        <taxon>Deinococcota</taxon>
        <taxon>Deinococci</taxon>
        <taxon>Deinococcales</taxon>
        <taxon>Deinococcaceae</taxon>
        <taxon>Deinococcus</taxon>
    </lineage>
</organism>
<dbReference type="EMBL" id="CP149783">
    <property type="protein sequence ID" value="WYF46103.1"/>
    <property type="molecule type" value="Genomic_DNA"/>
</dbReference>
<dbReference type="RefSeq" id="WP_339097527.1">
    <property type="nucleotide sequence ID" value="NZ_CP149783.1"/>
</dbReference>
<gene>
    <name evidence="2" type="ORF">WDJ50_16925</name>
</gene>
<dbReference type="InterPro" id="IPR037523">
    <property type="entry name" value="VOC_core"/>
</dbReference>
<dbReference type="AlphaFoldDB" id="A0AAU6Q7B2"/>
<sequence length="140" mass="15385">MEEEQHSREVQEMKLSPARCPIAAVMIHVADIAQGLDWYARAFPDAVRRTFPDSPFEYLDCGGVMLELVPADAKVQSGAAGSVVYWQVEDFAAALAHLQSLGAELYRGPMQIEGGQRMGQVRDPWGNPIGLRGPLTEKLC</sequence>
<protein>
    <submittedName>
        <fullName evidence="2">VOC family protein</fullName>
    </submittedName>
</protein>
<dbReference type="InterPro" id="IPR004360">
    <property type="entry name" value="Glyas_Fos-R_dOase_dom"/>
</dbReference>
<dbReference type="InterPro" id="IPR029068">
    <property type="entry name" value="Glyas_Bleomycin-R_OHBP_Dase"/>
</dbReference>
<dbReference type="SUPFAM" id="SSF54593">
    <property type="entry name" value="Glyoxalase/Bleomycin resistance protein/Dihydroxybiphenyl dioxygenase"/>
    <property type="match status" value="1"/>
</dbReference>
<feature type="domain" description="VOC" evidence="1">
    <location>
        <begin position="21"/>
        <end position="134"/>
    </location>
</feature>
<dbReference type="Gene3D" id="3.10.180.10">
    <property type="entry name" value="2,3-Dihydroxybiphenyl 1,2-Dioxygenase, domain 1"/>
    <property type="match status" value="1"/>
</dbReference>
<evidence type="ECO:0000313" key="2">
    <source>
        <dbReference type="EMBL" id="WYF46103.1"/>
    </source>
</evidence>
<reference evidence="2" key="1">
    <citation type="submission" date="2024-03" db="EMBL/GenBank/DDBJ databases">
        <title>Deinococcus weizhi sp. nov., isolated from human skin.</title>
        <authorList>
            <person name="Wei Z."/>
            <person name="Tian F."/>
            <person name="Yang C."/>
            <person name="Xin L.T."/>
            <person name="Wen Z.J."/>
            <person name="Lan K.C."/>
            <person name="Yu L."/>
            <person name="Zhe W."/>
            <person name="Dan F.D."/>
            <person name="Jun W."/>
            <person name="Rui Z."/>
            <person name="Yong X.J."/>
            <person name="Ting Y."/>
            <person name="Wei X."/>
            <person name="Xu Z.G."/>
            <person name="Xin Z."/>
            <person name="Dong F.G."/>
            <person name="Ni X.M."/>
            <person name="Zheng M.G."/>
            <person name="Chun Y."/>
            <person name="Qian W.X."/>
        </authorList>
    </citation>
    <scope>NUCLEOTIDE SEQUENCE</scope>
    <source>
        <strain evidence="2">VB142</strain>
    </source>
</reference>
<dbReference type="PROSITE" id="PS51819">
    <property type="entry name" value="VOC"/>
    <property type="match status" value="1"/>
</dbReference>
<proteinExistence type="predicted"/>
<accession>A0AAU6Q7B2</accession>
<name>A0AAU6Q7B2_9DEIO</name>